<dbReference type="InterPro" id="IPR036388">
    <property type="entry name" value="WH-like_DNA-bd_sf"/>
</dbReference>
<gene>
    <name evidence="6" type="ORF">G5C65_27815</name>
</gene>
<organism evidence="6 7">
    <name type="scientific">Streptomyces boncukensis</name>
    <dbReference type="NCBI Taxonomy" id="2711219"/>
    <lineage>
        <taxon>Bacteria</taxon>
        <taxon>Bacillati</taxon>
        <taxon>Actinomycetota</taxon>
        <taxon>Actinomycetes</taxon>
        <taxon>Kitasatosporales</taxon>
        <taxon>Streptomycetaceae</taxon>
        <taxon>Streptomyces</taxon>
    </lineage>
</organism>
<dbReference type="AlphaFoldDB" id="A0A6G4X3H8"/>
<dbReference type="Proteomes" id="UP000477722">
    <property type="component" value="Unassembled WGS sequence"/>
</dbReference>
<name>A0A6G4X3H8_9ACTN</name>
<dbReference type="GO" id="GO:0003700">
    <property type="term" value="F:DNA-binding transcription factor activity"/>
    <property type="evidence" value="ECO:0007669"/>
    <property type="project" value="InterPro"/>
</dbReference>
<dbReference type="Pfam" id="PF00126">
    <property type="entry name" value="HTH_1"/>
    <property type="match status" value="1"/>
</dbReference>
<dbReference type="InterPro" id="IPR005119">
    <property type="entry name" value="LysR_subst-bd"/>
</dbReference>
<comment type="caution">
    <text evidence="6">The sequence shown here is derived from an EMBL/GenBank/DDBJ whole genome shotgun (WGS) entry which is preliminary data.</text>
</comment>
<dbReference type="PRINTS" id="PR00039">
    <property type="entry name" value="HTHLYSR"/>
</dbReference>
<evidence type="ECO:0000313" key="6">
    <source>
        <dbReference type="EMBL" id="NGO72089.1"/>
    </source>
</evidence>
<evidence type="ECO:0000256" key="3">
    <source>
        <dbReference type="ARBA" id="ARBA00023125"/>
    </source>
</evidence>
<dbReference type="SUPFAM" id="SSF46785">
    <property type="entry name" value="Winged helix' DNA-binding domain"/>
    <property type="match status" value="1"/>
</dbReference>
<dbReference type="Pfam" id="PF03466">
    <property type="entry name" value="LysR_substrate"/>
    <property type="match status" value="1"/>
</dbReference>
<dbReference type="PANTHER" id="PTHR30346">
    <property type="entry name" value="TRANSCRIPTIONAL DUAL REGULATOR HCAR-RELATED"/>
    <property type="match status" value="1"/>
</dbReference>
<dbReference type="InterPro" id="IPR036390">
    <property type="entry name" value="WH_DNA-bd_sf"/>
</dbReference>
<proteinExistence type="inferred from homology"/>
<keyword evidence="2" id="KW-0805">Transcription regulation</keyword>
<dbReference type="RefSeq" id="WP_165301779.1">
    <property type="nucleotide sequence ID" value="NZ_JAAKZZ010000397.1"/>
</dbReference>
<dbReference type="PANTHER" id="PTHR30346:SF29">
    <property type="entry name" value="LYSR SUBSTRATE-BINDING"/>
    <property type="match status" value="1"/>
</dbReference>
<evidence type="ECO:0000256" key="2">
    <source>
        <dbReference type="ARBA" id="ARBA00023015"/>
    </source>
</evidence>
<feature type="domain" description="HTH lysR-type" evidence="5">
    <location>
        <begin position="1"/>
        <end position="56"/>
    </location>
</feature>
<comment type="similarity">
    <text evidence="1">Belongs to the LysR transcriptional regulatory family.</text>
</comment>
<dbReference type="PROSITE" id="PS50931">
    <property type="entry name" value="HTH_LYSR"/>
    <property type="match status" value="1"/>
</dbReference>
<accession>A0A6G4X3H8</accession>
<dbReference type="Gene3D" id="3.40.190.10">
    <property type="entry name" value="Periplasmic binding protein-like II"/>
    <property type="match status" value="2"/>
</dbReference>
<dbReference type="EMBL" id="JAAKZZ010000397">
    <property type="protein sequence ID" value="NGO72089.1"/>
    <property type="molecule type" value="Genomic_DNA"/>
</dbReference>
<sequence>MDPHLLRTFVSVARHGSFSAAARELGYTQSAVSQHVAALESDIGAPLLGRRPVAPTRVDARLLEHAEPLLLRLDAARADLERLAAAPPARLVLGAAPLALTPRVAAALAAVRRTRPHGAVTVRVLGRAAVVRGVAAADLDLGLVDGAAAPTDPLRLPDVGPVTASGVGEEEPLALALPAGHPLARAHGAAGPRGVGPGLAGPRLADLADAYWIDAPDIAVPLPQLRAATGADGYRAAVRYDGTDAGGLLALVAAGHGLALLPRRVPAGAPDVATVPLAEPRLAHRVEAVRAGPAAREGLPRLFLDAVGA</sequence>
<evidence type="ECO:0000313" key="7">
    <source>
        <dbReference type="Proteomes" id="UP000477722"/>
    </source>
</evidence>
<protein>
    <submittedName>
        <fullName evidence="6">LysR family transcriptional regulator</fullName>
    </submittedName>
</protein>
<keyword evidence="4" id="KW-0804">Transcription</keyword>
<evidence type="ECO:0000256" key="1">
    <source>
        <dbReference type="ARBA" id="ARBA00009437"/>
    </source>
</evidence>
<dbReference type="SUPFAM" id="SSF53850">
    <property type="entry name" value="Periplasmic binding protein-like II"/>
    <property type="match status" value="1"/>
</dbReference>
<dbReference type="InterPro" id="IPR000847">
    <property type="entry name" value="LysR_HTH_N"/>
</dbReference>
<evidence type="ECO:0000256" key="4">
    <source>
        <dbReference type="ARBA" id="ARBA00023163"/>
    </source>
</evidence>
<dbReference type="GO" id="GO:0032993">
    <property type="term" value="C:protein-DNA complex"/>
    <property type="evidence" value="ECO:0007669"/>
    <property type="project" value="TreeGrafter"/>
</dbReference>
<dbReference type="Gene3D" id="1.10.10.10">
    <property type="entry name" value="Winged helix-like DNA-binding domain superfamily/Winged helix DNA-binding domain"/>
    <property type="match status" value="1"/>
</dbReference>
<keyword evidence="3" id="KW-0238">DNA-binding</keyword>
<keyword evidence="7" id="KW-1185">Reference proteome</keyword>
<reference evidence="6 7" key="1">
    <citation type="submission" date="2020-02" db="EMBL/GenBank/DDBJ databases">
        <title>Whole-genome analyses of novel actinobacteria.</title>
        <authorList>
            <person name="Sahin N."/>
            <person name="Tatar D."/>
        </authorList>
    </citation>
    <scope>NUCLEOTIDE SEQUENCE [LARGE SCALE GENOMIC DNA]</scope>
    <source>
        <strain evidence="6 7">SB3404</strain>
    </source>
</reference>
<evidence type="ECO:0000259" key="5">
    <source>
        <dbReference type="PROSITE" id="PS50931"/>
    </source>
</evidence>
<dbReference type="GO" id="GO:0003677">
    <property type="term" value="F:DNA binding"/>
    <property type="evidence" value="ECO:0007669"/>
    <property type="project" value="UniProtKB-KW"/>
</dbReference>